<evidence type="ECO:0008006" key="8">
    <source>
        <dbReference type="Google" id="ProtNLM"/>
    </source>
</evidence>
<gene>
    <name evidence="6" type="ORF">URODEC1_LOCUS52051</name>
</gene>
<evidence type="ECO:0000313" key="6">
    <source>
        <dbReference type="EMBL" id="CAL4973668.1"/>
    </source>
</evidence>
<reference evidence="7" key="1">
    <citation type="submission" date="2024-06" db="EMBL/GenBank/DDBJ databases">
        <authorList>
            <person name="Ryan C."/>
        </authorList>
    </citation>
    <scope>NUCLEOTIDE SEQUENCE [LARGE SCALE GENOMIC DNA]</scope>
</reference>
<feature type="region of interest" description="Disordered" evidence="5">
    <location>
        <begin position="413"/>
        <end position="453"/>
    </location>
</feature>
<keyword evidence="2" id="KW-0677">Repeat</keyword>
<organism evidence="6 7">
    <name type="scientific">Urochloa decumbens</name>
    <dbReference type="NCBI Taxonomy" id="240449"/>
    <lineage>
        <taxon>Eukaryota</taxon>
        <taxon>Viridiplantae</taxon>
        <taxon>Streptophyta</taxon>
        <taxon>Embryophyta</taxon>
        <taxon>Tracheophyta</taxon>
        <taxon>Spermatophyta</taxon>
        <taxon>Magnoliopsida</taxon>
        <taxon>Liliopsida</taxon>
        <taxon>Poales</taxon>
        <taxon>Poaceae</taxon>
        <taxon>PACMAD clade</taxon>
        <taxon>Panicoideae</taxon>
        <taxon>Panicodae</taxon>
        <taxon>Paniceae</taxon>
        <taxon>Melinidinae</taxon>
        <taxon>Urochloa</taxon>
    </lineage>
</organism>
<dbReference type="InterPro" id="IPR002885">
    <property type="entry name" value="PPR_rpt"/>
</dbReference>
<protein>
    <recommendedName>
        <fullName evidence="8">Pentatricopeptide repeat-containing protein</fullName>
    </recommendedName>
</protein>
<keyword evidence="7" id="KW-1185">Reference proteome</keyword>
<evidence type="ECO:0000256" key="5">
    <source>
        <dbReference type="SAM" id="MobiDB-lite"/>
    </source>
</evidence>
<dbReference type="Pfam" id="PF13041">
    <property type="entry name" value="PPR_2"/>
    <property type="match status" value="2"/>
</dbReference>
<dbReference type="Pfam" id="PF12854">
    <property type="entry name" value="PPR_1"/>
    <property type="match status" value="1"/>
</dbReference>
<name>A0ABC9A9K9_9POAL</name>
<accession>A0ABC9A9K9</accession>
<feature type="repeat" description="PPR" evidence="4">
    <location>
        <begin position="309"/>
        <end position="343"/>
    </location>
</feature>
<dbReference type="EMBL" id="OZ075130">
    <property type="protein sequence ID" value="CAL4973668.1"/>
    <property type="molecule type" value="Genomic_DNA"/>
</dbReference>
<sequence length="453" mass="50341">MASPATASRARKLSAIFASTTQRAQQAKPKPKPKPAPAPEPAPKAAAGEEEAEAKPNAGRSHEKPLGKILQEIIRERDPEKLVSKFIAASTASERFRDRHRVYEVAVARLASFGRHDAVADILESQKPFLEASNDGFATRVIRLYGRASMSSHAAATFHDLPSKHKSVMTFNALLAAYVDAGEFEAVDTAFKQIPASHPAIVPNTYSYNILISSLCKKQDLAAALEVIPFMEKCRVKPDQISFNTLLNGFYNCGRFDDAEKVWEMMKERNVEPDAKCYNAKLRGFLSKGSIKDAIALVMRMQKDGPKPDTVSYNELIRGYCSEGRLEEAKKVYDDLVKNECAPNRGTFHTLVPHIVEAGELDLALRYCHEIFSSKCRVQCSLLQLVVTALVDASRVEEAKRIVELGRKNYYPRKDLRMPPRNREDLGLKMPPSTGEDIDAEAENDSEDSALDE</sequence>
<dbReference type="InterPro" id="IPR011990">
    <property type="entry name" value="TPR-like_helical_dom_sf"/>
</dbReference>
<dbReference type="PANTHER" id="PTHR47936:SF5">
    <property type="entry name" value="PENTACOTRIPEPTIDE-REPEAT REGION OF PRORP DOMAIN-CONTAINING PROTEIN"/>
    <property type="match status" value="1"/>
</dbReference>
<reference evidence="6 7" key="2">
    <citation type="submission" date="2024-10" db="EMBL/GenBank/DDBJ databases">
        <authorList>
            <person name="Ryan C."/>
        </authorList>
    </citation>
    <scope>NUCLEOTIDE SEQUENCE [LARGE SCALE GENOMIC DNA]</scope>
</reference>
<feature type="compositionally biased region" description="Basic and acidic residues" evidence="5">
    <location>
        <begin position="413"/>
        <end position="427"/>
    </location>
</feature>
<comment type="similarity">
    <text evidence="1">Belongs to the PPR family. P subfamily.</text>
</comment>
<feature type="region of interest" description="Disordered" evidence="5">
    <location>
        <begin position="1"/>
        <end position="66"/>
    </location>
</feature>
<dbReference type="PROSITE" id="PS51375">
    <property type="entry name" value="PPR"/>
    <property type="match status" value="4"/>
</dbReference>
<evidence type="ECO:0000256" key="3">
    <source>
        <dbReference type="ARBA" id="ARBA00022946"/>
    </source>
</evidence>
<dbReference type="NCBIfam" id="TIGR00756">
    <property type="entry name" value="PPR"/>
    <property type="match status" value="3"/>
</dbReference>
<feature type="repeat" description="PPR" evidence="4">
    <location>
        <begin position="274"/>
        <end position="308"/>
    </location>
</feature>
<dbReference type="Gene3D" id="1.25.40.10">
    <property type="entry name" value="Tetratricopeptide repeat domain"/>
    <property type="match status" value="2"/>
</dbReference>
<evidence type="ECO:0000256" key="4">
    <source>
        <dbReference type="PROSITE-ProRule" id="PRU00708"/>
    </source>
</evidence>
<evidence type="ECO:0000256" key="1">
    <source>
        <dbReference type="ARBA" id="ARBA00007626"/>
    </source>
</evidence>
<dbReference type="AlphaFoldDB" id="A0ABC9A9K9"/>
<evidence type="ECO:0000313" key="7">
    <source>
        <dbReference type="Proteomes" id="UP001497457"/>
    </source>
</evidence>
<keyword evidence="3" id="KW-0809">Transit peptide</keyword>
<dbReference type="PANTHER" id="PTHR47936">
    <property type="entry name" value="PPR_LONG DOMAIN-CONTAINING PROTEIN"/>
    <property type="match status" value="1"/>
</dbReference>
<feature type="repeat" description="PPR" evidence="4">
    <location>
        <begin position="239"/>
        <end position="273"/>
    </location>
</feature>
<evidence type="ECO:0000256" key="2">
    <source>
        <dbReference type="ARBA" id="ARBA00022737"/>
    </source>
</evidence>
<dbReference type="Proteomes" id="UP001497457">
    <property type="component" value="Chromosome 20rd"/>
</dbReference>
<feature type="compositionally biased region" description="Acidic residues" evidence="5">
    <location>
        <begin position="436"/>
        <end position="453"/>
    </location>
</feature>
<proteinExistence type="inferred from homology"/>
<feature type="repeat" description="PPR" evidence="4">
    <location>
        <begin position="204"/>
        <end position="238"/>
    </location>
</feature>